<gene>
    <name evidence="3" type="ORF">U6A24_11250</name>
</gene>
<evidence type="ECO:0000256" key="1">
    <source>
        <dbReference type="SAM" id="SignalP"/>
    </source>
</evidence>
<keyword evidence="1" id="KW-0732">Signal</keyword>
<accession>A0ABU5ZW21</accession>
<dbReference type="Pfam" id="PF01345">
    <property type="entry name" value="DUF11"/>
    <property type="match status" value="1"/>
</dbReference>
<evidence type="ECO:0000313" key="3">
    <source>
        <dbReference type="EMBL" id="MEB3346042.1"/>
    </source>
</evidence>
<dbReference type="NCBIfam" id="TIGR03696">
    <property type="entry name" value="Rhs_assc_core"/>
    <property type="match status" value="1"/>
</dbReference>
<protein>
    <submittedName>
        <fullName evidence="3">RHS repeat-associated core domain-containing protein</fullName>
    </submittedName>
</protein>
<dbReference type="InterPro" id="IPR047589">
    <property type="entry name" value="DUF11_rpt"/>
</dbReference>
<dbReference type="NCBIfam" id="TIGR01451">
    <property type="entry name" value="B_ant_repeat"/>
    <property type="match status" value="1"/>
</dbReference>
<keyword evidence="4" id="KW-1185">Reference proteome</keyword>
<organism evidence="3 4">
    <name type="scientific">Aquimarina gracilis</name>
    <dbReference type="NCBI Taxonomy" id="874422"/>
    <lineage>
        <taxon>Bacteria</taxon>
        <taxon>Pseudomonadati</taxon>
        <taxon>Bacteroidota</taxon>
        <taxon>Flavobacteriia</taxon>
        <taxon>Flavobacteriales</taxon>
        <taxon>Flavobacteriaceae</taxon>
        <taxon>Aquimarina</taxon>
    </lineage>
</organism>
<dbReference type="PANTHER" id="PTHR32305:SF15">
    <property type="entry name" value="PROTEIN RHSA-RELATED"/>
    <property type="match status" value="1"/>
</dbReference>
<dbReference type="Proteomes" id="UP001327027">
    <property type="component" value="Unassembled WGS sequence"/>
</dbReference>
<evidence type="ECO:0000313" key="4">
    <source>
        <dbReference type="Proteomes" id="UP001327027"/>
    </source>
</evidence>
<evidence type="ECO:0000259" key="2">
    <source>
        <dbReference type="Pfam" id="PF01345"/>
    </source>
</evidence>
<name>A0ABU5ZW21_9FLAO</name>
<dbReference type="RefSeq" id="WP_324180072.1">
    <property type="nucleotide sequence ID" value="NZ_BAABAW010000006.1"/>
</dbReference>
<feature type="signal peptide" evidence="1">
    <location>
        <begin position="1"/>
        <end position="20"/>
    </location>
</feature>
<dbReference type="InterPro" id="IPR001434">
    <property type="entry name" value="OmcB-like_DUF11"/>
</dbReference>
<feature type="domain" description="DUF11" evidence="2">
    <location>
        <begin position="23"/>
        <end position="130"/>
    </location>
</feature>
<feature type="chain" id="PRO_5045608598" evidence="1">
    <location>
        <begin position="21"/>
        <end position="3587"/>
    </location>
</feature>
<dbReference type="InterPro" id="IPR050708">
    <property type="entry name" value="T6SS_VgrG/RHS"/>
</dbReference>
<dbReference type="PANTHER" id="PTHR32305">
    <property type="match status" value="1"/>
</dbReference>
<dbReference type="EMBL" id="JAYKLX010000005">
    <property type="protein sequence ID" value="MEB3346042.1"/>
    <property type="molecule type" value="Genomic_DNA"/>
</dbReference>
<sequence>MKKIYTALFLLLTVVGYTQSNNDLLIETSSDAALVVCGDEVTFTIKLTNRSSGTMNNIVYNSTLPNGVTLVNSQYTNTNTVSQIQFSIPDIPGNSITSFTYTAKGDCTLLTEFDETSQTNDTFVVRNNNSISYTINGSGGGTLTGISESFNVNFPELFVKVKDEDVNVQVGVLEKDADGTVFTREVEVVNSGLGSVNEFRLYIDYDTNIDFNELRLSTGQVLTPVGAPMASPLGVGLQRLTYLISDFPGAGGDPTLFEQNEKLVFIDNVSLREDDCFSSMATNYTAVYGCNNDFCEAIDDKDATSVNYLSFITGLPNFDSKIIPVEEGDLCGDTVKFRYTYTNIGSGSEVSSADTAFDAWTRDTASIFNNLGVHNISINGITISNDATSSFVFTSDPDGAGVGLDDIDKDGFYDDLPVGATITIDYEMTLEWNAAYYRHGTNTNTHFISTNRLAYRSNTCDLNTYTATKTFFVNTFEGPSSMEIPAEMVTDQRAVLKFNVLYYGILDDNINILNGTSNYFSRFTLPEGYVVESAEWFDTDTSQTTTLTANLIGANTYEVRGGNKKGYYNIGVLVECSDSLVETIEDVNWKMYYDVCNDYNSLELLELVDISKSIFTAFEKCTTDPGGPGGPGGGGDTCDFETNTFNVDRNTFGYVDGYNGQEYYTKSQLNSIPKVNANTPDIELDAAYPNDKVLVSATGILNTDGSEAYNEISFEMAFNLPDDRDVEQLKHASNGTLSVGGADYVLTNPTINIDTNHRITYRYTVPIAPVSGSNIALEVKDLEMQFQNIQDVKLSRREVHDLAVFRGKFLGKTTTGSEATCGRSKGTNFELYVPDLQYFLTTNLSFTCDLPFRLGLFNYFSATAGDDFVNEYRPILLENFEFTLPEGYQLASQPTVTTSPVYYNLGNIYSNNDYPASYSQTSNQNTINFGDVFLPGGNKQLDAIKLYAEIELICEADYVVPPYDNRKNFTSNLFYIDFVRNETEVINYAVDRGNGVSRTIRERYNIPYRIDPNQVQEGFERTTDWPIQYCNEATSTFNTTISNVWIALELKPGDESTILVGARNEDGSIIASEDIVFYGPINPRSGKPQNMLVRIKNSQVAAQTCVTVYPISEYRVCENDVEQDVDLIAGWYCDSWPLSGEAYDTEAERTAVNSILNDGVLTCQFEYKQDLVTLRYKTGDIDWEVNRLGNEVDLCEDTFFDIKVVSSKFANVYDTNITVDLPVGVSPSDVNNITYTFNGTSATVPATFIQQNVSAVQDLVIGASDLVTSLLVASGDLANADESTIPGIRLPGKNEITFRVNLTSDCNYNPGTPVKFFLAGTTNCSENISLQFDRFIPLKGLTIPNMDVTLAADNFLVCNELNEVTLTVANSSIDPIAQQQLVLTLPAGVSYANAVDGFPAPDTTTGDKVTWSLADIDTNRNQTFKINTRLTNLSGTAFEYKVETLQNGQATCITDSQVCDLEVTTASDTVEVTNTPFPGLSINPITTGPVCEGENVVVEVELVGNQAGGAYTYTWNVQPIATNGNRFTFRPLNSTTLQVTVQSVTNPAPNCSGTATIDVEVYPGANLDLQLVEGVSCEGQADGKVTMTITGEQGTGYLEQEPFEIVSATNPSVVTIGQQLASGEVLTIENLPEGDFGITLKDRYGCQFERTITVNRVPTPLRDFCVSLLPCAATGGDVEMSFSTIDVHSALTGTVYNARVYHTTGGANTDILTFTGTFADTQTRVLSNVVSRDSYVLEITAANGCVFTRPFSPNNLQLQAEIGDGTDLSLCFANETVDVPISISDNVNQCTVYEVANDYTVFFGEGNSVTFTGDVQEFTTSGSFTLEELGEGNYRVEIVPNNITSYSGSPELCKTSLDFSVTTASQFSVDTIVNDPTCNGEASGSAEVVVYGSYGNVTYEWVLVSTGEVVSEGYRATELVAGTYRITIVDESMCAIPEPTFVTLSDPTPLDSPIIEDIQTSCDASAGSGTPGSTAEGYTSGMAPYTFAWYLVTEEEIFDADGNTVVEQVEALVFQEVIQEGEISSYPGIVPGNYKVVVTDANGCTAESSVTAITQPPVVRKYNICLSWETPSLRERNEEEPDSTRTIPPIPATSFRQAIAAKVERCVIEKKDQLEASVNEVLYNAGGLDDAVVLDYTQGASDTYHFTLYYYDRSGNLVRTVPPEGVQTVNDRIATAHTYVTGYDYNSISQLASQNTPDGGSSQFVYNDIGQLWYSQNERQVREGVFSYVVYDELGRVREGGEAKLNGKVFPTDFLINNQANPQVAITLPVEDKVEYIQTTYNDRIEEITYQDQQQRFLRNNVSFINNKDKNGKVTKTYYSYDPHGNVEWCVQELPGIGRTTVAYTYDLVSGNVNEVHFNKGRVDEYRHKYAYDEDNRIISVKTSKDGYLWDEDARYDYYLHGPLARTELGEDKVQGLDFTYTIHGWLKGINTPDLAQNAYNPDGNNKRGDAGTKHAKDEFGMALGYYQGDFTRDGVLNSGLTAANPFNLENAVNGVQQNLYNGNISTWTSQIAEEAKEKNRSSYLTGNAYRYDQLNRIKEATTKLYSDTNQTYAAIGGNANAFMTSYEYDKNGNLQRLQRHKEDGLLMDDLTYHYDLDDPNLSNRLTYVDDAVGQISPEINDLPDQNIGNYEYDEIGQLIRDNSEGLTYVWTAAGKVSEIIPDNTNNPDTQKVHMSFTYDGMGMRALKQVNRMPYNDVGEGPQIHNPAAVESTYYTCDASGNVMGIYKREDVKVNPDDPNDNTFIATFSISERPIYGSDRIGQDVFAEIIYTNTYAFDSRQNYEEVAVQFMRNITSAMNNVFLVQNDSKEITDADGNPLQIEGTKFAKAKADRAFNALQYQGLQQENEVLTPIITDNNVFLIEDAQGEMISYGAVATNYFNDTPDRSVLLIYDKNGDLVPGLDTINTDAGTPIDPQAKAVVVKNPTYPSEYLVFYRDIAAGLHCATVSDYGFGPQITNHQNFSYSNYGRHMAVIQDEQNKMAYLYATMHTEGTVDADGNVTSPPGTNLVRFTIDSFGNIMFDGTLLPEYFSSFDKDGNGELQIAIDGSAISVYHNTSLPAQWTASTDAEIRTWKLDADTKLPIVESVSAITVTNGNIGKGSLINTGDDIYYTQYTQDITTNADATVVKRVSDNQVVANTLGDLRINKDEKLYQFARDANTGQEWNLDTQTSIGLNNLPIASGGATGYQPYQAYTILTEQDEIADGLVYRDLGNKYYEIKDHINNVRVVVGDRKNLDPATGNLTAKVESYNNYYAFGMLQPNRHKDSKSYRYGFQGQEKDDEIKGEGNSVNFKFRMHDPRLGRFFAVDPLTKKYPHYSPFSFSGNKTVNAIELEGLEERYIVFSNMQADKMKCAFEIGDYIEVARIADYGMSNGFVDDNQNPSLYIYNKLRDTYDYEFLRKNTAAIVMFRDEKLQKGIMVFEKAVYAGETEHGDPIIEIEELGTIDLNEIKREANAKRWAQWFVFMKENDYPSEHFEEFRNNGAAFANGGDVSSPPVKNDLKWPTGAFDTNPHTTNRSNQGKDVATWSEFIEDYSKNPEKYRQAARDYFERFYAPAIKRQLMDKEKEYIKLIPNEFNSREELEKSGGQ</sequence>
<dbReference type="InterPro" id="IPR022385">
    <property type="entry name" value="Rhs_assc_core"/>
</dbReference>
<comment type="caution">
    <text evidence="3">The sequence shown here is derived from an EMBL/GenBank/DDBJ whole genome shotgun (WGS) entry which is preliminary data.</text>
</comment>
<dbReference type="Gene3D" id="2.180.10.10">
    <property type="entry name" value="RHS repeat-associated core"/>
    <property type="match status" value="1"/>
</dbReference>
<reference evidence="3 4" key="1">
    <citation type="journal article" date="2013" name="Int. J. Syst. Evol. Microbiol.">
        <title>Aquimarina gracilis sp. nov., isolated from the gut microflora of a mussel, Mytilus coruscus, and emended description of Aquimarina spongiae.</title>
        <authorList>
            <person name="Park S.C."/>
            <person name="Choe H.N."/>
            <person name="Baik K.S."/>
            <person name="Seong C.N."/>
        </authorList>
    </citation>
    <scope>NUCLEOTIDE SEQUENCE [LARGE SCALE GENOMIC DNA]</scope>
    <source>
        <strain evidence="3 4">PSC32</strain>
    </source>
</reference>
<proteinExistence type="predicted"/>